<comment type="caution">
    <text evidence="1">The sequence shown here is derived from an EMBL/GenBank/DDBJ whole genome shotgun (WGS) entry which is preliminary data.</text>
</comment>
<protein>
    <submittedName>
        <fullName evidence="1">MoaD/ThiS family protein</fullName>
    </submittedName>
</protein>
<evidence type="ECO:0000313" key="1">
    <source>
        <dbReference type="EMBL" id="MDT8997722.1"/>
    </source>
</evidence>
<sequence>MNIVLSGVLQKHAQYQREHSLPAETVREAIETLVERFPAIGSVLLDSGGQLRKVHRLFLNGQQLSSEQVTSPVTDADRLEILTAIAGG</sequence>
<proteinExistence type="predicted"/>
<dbReference type="InterPro" id="IPR003749">
    <property type="entry name" value="ThiS/MoaD-like"/>
</dbReference>
<dbReference type="Pfam" id="PF02597">
    <property type="entry name" value="ThiS"/>
    <property type="match status" value="1"/>
</dbReference>
<organism evidence="1 2">
    <name type="scientific">Roseateles aquae</name>
    <dbReference type="NCBI Taxonomy" id="3077235"/>
    <lineage>
        <taxon>Bacteria</taxon>
        <taxon>Pseudomonadati</taxon>
        <taxon>Pseudomonadota</taxon>
        <taxon>Betaproteobacteria</taxon>
        <taxon>Burkholderiales</taxon>
        <taxon>Sphaerotilaceae</taxon>
        <taxon>Roseateles</taxon>
    </lineage>
</organism>
<accession>A0ABU3P564</accession>
<dbReference type="EMBL" id="JAVXZY010000001">
    <property type="protein sequence ID" value="MDT8997722.1"/>
    <property type="molecule type" value="Genomic_DNA"/>
</dbReference>
<dbReference type="PANTHER" id="PTHR38031:SF1">
    <property type="entry name" value="SULFUR CARRIER PROTEIN CYSO"/>
    <property type="match status" value="1"/>
</dbReference>
<keyword evidence="2" id="KW-1185">Reference proteome</keyword>
<dbReference type="InterPro" id="IPR012675">
    <property type="entry name" value="Beta-grasp_dom_sf"/>
</dbReference>
<dbReference type="InterPro" id="IPR016155">
    <property type="entry name" value="Mopterin_synth/thiamin_S_b"/>
</dbReference>
<dbReference type="SUPFAM" id="SSF54285">
    <property type="entry name" value="MoaD/ThiS"/>
    <property type="match status" value="1"/>
</dbReference>
<dbReference type="PANTHER" id="PTHR38031">
    <property type="entry name" value="SULFUR CARRIER PROTEIN SLR0821-RELATED"/>
    <property type="match status" value="1"/>
</dbReference>
<dbReference type="RefSeq" id="WP_315647941.1">
    <property type="nucleotide sequence ID" value="NZ_JAVXZY010000001.1"/>
</dbReference>
<gene>
    <name evidence="1" type="ORF">RQP53_00370</name>
</gene>
<reference evidence="1" key="1">
    <citation type="submission" date="2023-09" db="EMBL/GenBank/DDBJ databases">
        <title>Paucibacter sp. APW11 Genome sequencing and assembly.</title>
        <authorList>
            <person name="Kim I."/>
        </authorList>
    </citation>
    <scope>NUCLEOTIDE SEQUENCE</scope>
    <source>
        <strain evidence="1">APW11</strain>
    </source>
</reference>
<dbReference type="Proteomes" id="UP001246372">
    <property type="component" value="Unassembled WGS sequence"/>
</dbReference>
<name>A0ABU3P564_9BURK</name>
<dbReference type="InterPro" id="IPR052045">
    <property type="entry name" value="Sulfur_Carrier/Prot_Modifier"/>
</dbReference>
<dbReference type="Gene3D" id="3.10.20.30">
    <property type="match status" value="1"/>
</dbReference>
<dbReference type="CDD" id="cd17040">
    <property type="entry name" value="Ubl_MoaD_like"/>
    <property type="match status" value="1"/>
</dbReference>
<evidence type="ECO:0000313" key="2">
    <source>
        <dbReference type="Proteomes" id="UP001246372"/>
    </source>
</evidence>